<protein>
    <submittedName>
        <fullName evidence="5">Uncharacterized protein</fullName>
    </submittedName>
</protein>
<evidence type="ECO:0000256" key="2">
    <source>
        <dbReference type="SAM" id="MobiDB-lite"/>
    </source>
</evidence>
<dbReference type="PANTHER" id="PTHR10579:SF158">
    <property type="entry name" value="RETROELEMENT POL POLYPROTEIN-LIKE"/>
    <property type="match status" value="1"/>
</dbReference>
<dbReference type="PROSITE" id="PS50234">
    <property type="entry name" value="VWFA"/>
    <property type="match status" value="1"/>
</dbReference>
<dbReference type="Proteomes" id="UP001443914">
    <property type="component" value="Unassembled WGS sequence"/>
</dbReference>
<dbReference type="Pfam" id="PF14624">
    <property type="entry name" value="Vwaint"/>
    <property type="match status" value="1"/>
</dbReference>
<dbReference type="SUPFAM" id="SSF53300">
    <property type="entry name" value="vWA-like"/>
    <property type="match status" value="1"/>
</dbReference>
<gene>
    <name evidence="5" type="ORF">RND81_14G015600</name>
</gene>
<feature type="domain" description="RING-type" evidence="3">
    <location>
        <begin position="160"/>
        <end position="203"/>
    </location>
</feature>
<evidence type="ECO:0000259" key="4">
    <source>
        <dbReference type="PROSITE" id="PS50234"/>
    </source>
</evidence>
<accession>A0AAW1GI02</accession>
<dbReference type="InterPro" id="IPR001841">
    <property type="entry name" value="Znf_RING"/>
</dbReference>
<dbReference type="PROSITE" id="PS50089">
    <property type="entry name" value="ZF_RING_2"/>
    <property type="match status" value="1"/>
</dbReference>
<dbReference type="InterPro" id="IPR002035">
    <property type="entry name" value="VWF_A"/>
</dbReference>
<feature type="region of interest" description="Disordered" evidence="2">
    <location>
        <begin position="23"/>
        <end position="137"/>
    </location>
</feature>
<evidence type="ECO:0000259" key="3">
    <source>
        <dbReference type="PROSITE" id="PS50089"/>
    </source>
</evidence>
<dbReference type="GO" id="GO:0008270">
    <property type="term" value="F:zinc ion binding"/>
    <property type="evidence" value="ECO:0007669"/>
    <property type="project" value="UniProtKB-KW"/>
</dbReference>
<reference evidence="5" key="1">
    <citation type="submission" date="2024-03" db="EMBL/GenBank/DDBJ databases">
        <title>WGS assembly of Saponaria officinalis var. Norfolk2.</title>
        <authorList>
            <person name="Jenkins J."/>
            <person name="Shu S."/>
            <person name="Grimwood J."/>
            <person name="Barry K."/>
            <person name="Goodstein D."/>
            <person name="Schmutz J."/>
            <person name="Leebens-Mack J."/>
            <person name="Osbourn A."/>
        </authorList>
    </citation>
    <scope>NUCLEOTIDE SEQUENCE [LARGE SCALE GENOMIC DNA]</scope>
    <source>
        <strain evidence="5">JIC</strain>
    </source>
</reference>
<dbReference type="Gene3D" id="3.40.50.410">
    <property type="entry name" value="von Willebrand factor, type A domain"/>
    <property type="match status" value="1"/>
</dbReference>
<keyword evidence="1" id="KW-0863">Zinc-finger</keyword>
<keyword evidence="6" id="KW-1185">Reference proteome</keyword>
<dbReference type="AlphaFoldDB" id="A0AAW1GI02"/>
<keyword evidence="1" id="KW-0479">Metal-binding</keyword>
<dbReference type="PANTHER" id="PTHR10579">
    <property type="entry name" value="CALCIUM-ACTIVATED CHLORIDE CHANNEL REGULATOR"/>
    <property type="match status" value="1"/>
</dbReference>
<dbReference type="SUPFAM" id="SSF57850">
    <property type="entry name" value="RING/U-box"/>
    <property type="match status" value="1"/>
</dbReference>
<dbReference type="InterPro" id="IPR013083">
    <property type="entry name" value="Znf_RING/FYVE/PHD"/>
</dbReference>
<feature type="domain" description="VWFA" evidence="4">
    <location>
        <begin position="356"/>
        <end position="531"/>
    </location>
</feature>
<evidence type="ECO:0000313" key="6">
    <source>
        <dbReference type="Proteomes" id="UP001443914"/>
    </source>
</evidence>
<feature type="compositionally biased region" description="Pro residues" evidence="2">
    <location>
        <begin position="124"/>
        <end position="133"/>
    </location>
</feature>
<dbReference type="Pfam" id="PF00092">
    <property type="entry name" value="VWA"/>
    <property type="match status" value="1"/>
</dbReference>
<dbReference type="PRINTS" id="PR00453">
    <property type="entry name" value="VWFADOMAIN"/>
</dbReference>
<evidence type="ECO:0000313" key="5">
    <source>
        <dbReference type="EMBL" id="KAK9664040.1"/>
    </source>
</evidence>
<feature type="compositionally biased region" description="Low complexity" evidence="2">
    <location>
        <begin position="73"/>
        <end position="84"/>
    </location>
</feature>
<proteinExistence type="predicted"/>
<dbReference type="Gene3D" id="3.30.40.10">
    <property type="entry name" value="Zinc/RING finger domain, C3HC4 (zinc finger)"/>
    <property type="match status" value="1"/>
</dbReference>
<sequence length="760" mass="83427">MAGNKAWQKAKQALGCLQIQTLDDSDDDNETIVSFDDRPGGSTRVLDEGASSSKATVRSPPRSSSRVLDEGGSSSKAPVRSPPRSRSRVLDEGASSSKAVVPVRSRSRALDEGASSPKAVVPRPSSPTSPPTPRRGGLFRFITSSSSNYAAASSSKPKICEICSSAMIPGQGANFNAECSHTFHFSCITSNLKYGNRICPVCRATWKEIPFQIRNPGPCENRRENWVPWNRNEPWAASLQQQHAPQPTRFIEPDIYDDDEAIQQQITGAEQAADSTLDITTYPEVSAITRFIEPEIYDDDEAIQQQITAAEQAADPTLEITTCPEVSAISKSSTFDDFTILVRLKARTPNPRVPVDVVVVLDVSGSMTGSNFSVLERDVKLLIRHLTPRDRLSIIAFSSTARRLFPLRLMNDATKTRAIQAVDSVSTYGGTNIGEGLRKGVKVMLDRKFKNPLGSIVVFTDGRETYTDTGTQGYESLIPSSIPVHTFLIGAYLETSPMHLISENSGGRLTHAPYLGNWNLESIGQCIGGRLRMFTQQLTVYVESNLQLRSVEAGKYRVRMADDETKGVIHAGFLYTEQDRDFLVTMNIPVCSDDEMLVLKVSCMYVDPNTQNRITLDEVKVKIDRPETIRSGPLPVAVEVDRQRNRVRAAVAMSEAESAAERGELARAVEILKSCHDTISASASVEVGDDVSVGLKSELGKMLERMMSRQVYQASTRAYILSGLSPYTWRWATTRREASTSTDVSQADQTAVVLGNVLPR</sequence>
<name>A0AAW1GI02_SAPOF</name>
<dbReference type="EMBL" id="JBDFQZ010000014">
    <property type="protein sequence ID" value="KAK9664040.1"/>
    <property type="molecule type" value="Genomic_DNA"/>
</dbReference>
<dbReference type="SMART" id="SM00327">
    <property type="entry name" value="VWA"/>
    <property type="match status" value="1"/>
</dbReference>
<dbReference type="InterPro" id="IPR051266">
    <property type="entry name" value="CLCR"/>
</dbReference>
<comment type="caution">
    <text evidence="5">The sequence shown here is derived from an EMBL/GenBank/DDBJ whole genome shotgun (WGS) entry which is preliminary data.</text>
</comment>
<dbReference type="InterPro" id="IPR032838">
    <property type="entry name" value="Vwaint_dom"/>
</dbReference>
<evidence type="ECO:0000256" key="1">
    <source>
        <dbReference type="PROSITE-ProRule" id="PRU00175"/>
    </source>
</evidence>
<dbReference type="SMART" id="SM00184">
    <property type="entry name" value="RING"/>
    <property type="match status" value="1"/>
</dbReference>
<dbReference type="InterPro" id="IPR036465">
    <property type="entry name" value="vWFA_dom_sf"/>
</dbReference>
<keyword evidence="1" id="KW-0862">Zinc</keyword>
<organism evidence="5 6">
    <name type="scientific">Saponaria officinalis</name>
    <name type="common">Common soapwort</name>
    <name type="synonym">Lychnis saponaria</name>
    <dbReference type="NCBI Taxonomy" id="3572"/>
    <lineage>
        <taxon>Eukaryota</taxon>
        <taxon>Viridiplantae</taxon>
        <taxon>Streptophyta</taxon>
        <taxon>Embryophyta</taxon>
        <taxon>Tracheophyta</taxon>
        <taxon>Spermatophyta</taxon>
        <taxon>Magnoliopsida</taxon>
        <taxon>eudicotyledons</taxon>
        <taxon>Gunneridae</taxon>
        <taxon>Pentapetalae</taxon>
        <taxon>Caryophyllales</taxon>
        <taxon>Caryophyllaceae</taxon>
        <taxon>Caryophylleae</taxon>
        <taxon>Saponaria</taxon>
    </lineage>
</organism>
<dbReference type="Pfam" id="PF17123">
    <property type="entry name" value="zf-RING_11"/>
    <property type="match status" value="1"/>
</dbReference>